<proteinExistence type="predicted"/>
<dbReference type="EMBL" id="FOUB01000009">
    <property type="protein sequence ID" value="SFL99906.1"/>
    <property type="molecule type" value="Genomic_DNA"/>
</dbReference>
<keyword evidence="2" id="KW-1185">Reference proteome</keyword>
<name>A0A1I4M9T0_9PROT</name>
<gene>
    <name evidence="1" type="ORF">SAMN05421863_100925</name>
</gene>
<sequence length="57" mass="6234">MSTVTIPIWLRDPQGFVAAVRRYAEPTNPLAQLATSSEAQPGSQQALRNEAAQRLLL</sequence>
<evidence type="ECO:0000313" key="1">
    <source>
        <dbReference type="EMBL" id="SFL99906.1"/>
    </source>
</evidence>
<reference evidence="2" key="1">
    <citation type="submission" date="2016-10" db="EMBL/GenBank/DDBJ databases">
        <authorList>
            <person name="Varghese N."/>
            <person name="Submissions S."/>
        </authorList>
    </citation>
    <scope>NUCLEOTIDE SEQUENCE [LARGE SCALE GENOMIC DNA]</scope>
    <source>
        <strain evidence="2">Nm44</strain>
    </source>
</reference>
<dbReference type="RefSeq" id="WP_177198054.1">
    <property type="nucleotide sequence ID" value="NZ_FOUB01000009.1"/>
</dbReference>
<organism evidence="1 2">
    <name type="scientific">Nitrosomonas communis</name>
    <dbReference type="NCBI Taxonomy" id="44574"/>
    <lineage>
        <taxon>Bacteria</taxon>
        <taxon>Pseudomonadati</taxon>
        <taxon>Pseudomonadota</taxon>
        <taxon>Betaproteobacteria</taxon>
        <taxon>Nitrosomonadales</taxon>
        <taxon>Nitrosomonadaceae</taxon>
        <taxon>Nitrosomonas</taxon>
    </lineage>
</organism>
<evidence type="ECO:0000313" key="2">
    <source>
        <dbReference type="Proteomes" id="UP000183287"/>
    </source>
</evidence>
<dbReference type="AlphaFoldDB" id="A0A1I4M9T0"/>
<protein>
    <submittedName>
        <fullName evidence="1">Uncharacterized protein</fullName>
    </submittedName>
</protein>
<accession>A0A1I4M9T0</accession>
<dbReference type="Proteomes" id="UP000183287">
    <property type="component" value="Unassembled WGS sequence"/>
</dbReference>